<feature type="transmembrane region" description="Helical" evidence="6">
    <location>
        <begin position="173"/>
        <end position="191"/>
    </location>
</feature>
<dbReference type="Pfam" id="PF07690">
    <property type="entry name" value="MFS_1"/>
    <property type="match status" value="1"/>
</dbReference>
<protein>
    <recommendedName>
        <fullName evidence="9">MFS transporter</fullName>
    </recommendedName>
</protein>
<dbReference type="Proteomes" id="UP000501648">
    <property type="component" value="Chromosome"/>
</dbReference>
<dbReference type="GO" id="GO:0022857">
    <property type="term" value="F:transmembrane transporter activity"/>
    <property type="evidence" value="ECO:0007669"/>
    <property type="project" value="InterPro"/>
</dbReference>
<feature type="transmembrane region" description="Helical" evidence="6">
    <location>
        <begin position="233"/>
        <end position="254"/>
    </location>
</feature>
<dbReference type="InterPro" id="IPR011701">
    <property type="entry name" value="MFS"/>
</dbReference>
<keyword evidence="5 6" id="KW-0472">Membrane</keyword>
<organism evidence="7 8">
    <name type="scientific">Herbaspirillum rubrisubalbicans Os34</name>
    <dbReference type="NCBI Taxonomy" id="1235827"/>
    <lineage>
        <taxon>Bacteria</taxon>
        <taxon>Pseudomonadati</taxon>
        <taxon>Pseudomonadota</taxon>
        <taxon>Betaproteobacteria</taxon>
        <taxon>Burkholderiales</taxon>
        <taxon>Oxalobacteraceae</taxon>
        <taxon>Herbaspirillum</taxon>
    </lineage>
</organism>
<evidence type="ECO:0008006" key="9">
    <source>
        <dbReference type="Google" id="ProtNLM"/>
    </source>
</evidence>
<dbReference type="GO" id="GO:0005886">
    <property type="term" value="C:plasma membrane"/>
    <property type="evidence" value="ECO:0007669"/>
    <property type="project" value="UniProtKB-SubCell"/>
</dbReference>
<evidence type="ECO:0000313" key="7">
    <source>
        <dbReference type="EMBL" id="QJQ02447.1"/>
    </source>
</evidence>
<dbReference type="PANTHER" id="PTHR23513">
    <property type="entry name" value="INTEGRAL MEMBRANE EFFLUX PROTEIN-RELATED"/>
    <property type="match status" value="1"/>
</dbReference>
<name>A0A6M3ZV38_9BURK</name>
<evidence type="ECO:0000256" key="3">
    <source>
        <dbReference type="ARBA" id="ARBA00022692"/>
    </source>
</evidence>
<comment type="subcellular location">
    <subcellularLocation>
        <location evidence="1">Cell membrane</location>
        <topology evidence="1">Multi-pass membrane protein</topology>
    </subcellularLocation>
</comment>
<keyword evidence="2" id="KW-1003">Cell membrane</keyword>
<feature type="transmembrane region" description="Helical" evidence="6">
    <location>
        <begin position="113"/>
        <end position="134"/>
    </location>
</feature>
<evidence type="ECO:0000256" key="2">
    <source>
        <dbReference type="ARBA" id="ARBA00022475"/>
    </source>
</evidence>
<feature type="transmembrane region" description="Helical" evidence="6">
    <location>
        <begin position="146"/>
        <end position="167"/>
    </location>
</feature>
<sequence length="265" mass="27562">MMPRLELARSAAFTGGPALAGAMVSWAGAPAAFILATVLSVSAFTLVLRLVEPARHVPPRRDPLTEIYEGISFTWHEPMLRPMLITAVIYNISWFILQAVYVPHAIRVLGMSAHAVGLTLAMSGGGMATGAVISSRLITVLPFGRVIQIGPVLAVLAAALMVATIAFPHASLAGLSLALFGVGSMVWTISSTTLRQSRAAGPMLGRVSSVFLTATAGARPIEAALGAAIGTMWGDTTCLVVALVGFAIQACLILRSRIASLGHLP</sequence>
<keyword evidence="3 6" id="KW-0812">Transmembrane</keyword>
<evidence type="ECO:0000256" key="6">
    <source>
        <dbReference type="SAM" id="Phobius"/>
    </source>
</evidence>
<reference evidence="7 8" key="1">
    <citation type="journal article" date="2012" name="J. Bacteriol.">
        <title>Genome sequence of the pathogenic Herbaspirillum seropedicae strain Os34, isolated from rice roots.</title>
        <authorList>
            <person name="Ye W."/>
            <person name="Ye S."/>
            <person name="Liu J."/>
            <person name="Chang S."/>
            <person name="Chen M."/>
            <person name="Zhu B."/>
            <person name="Guo L."/>
            <person name="An Q."/>
        </authorList>
    </citation>
    <scope>NUCLEOTIDE SEQUENCE [LARGE SCALE GENOMIC DNA]</scope>
    <source>
        <strain evidence="7 8">Os34</strain>
    </source>
</reference>
<evidence type="ECO:0000256" key="5">
    <source>
        <dbReference type="ARBA" id="ARBA00023136"/>
    </source>
</evidence>
<keyword evidence="4 6" id="KW-1133">Transmembrane helix</keyword>
<dbReference type="InterPro" id="IPR036259">
    <property type="entry name" value="MFS_trans_sf"/>
</dbReference>
<evidence type="ECO:0000256" key="1">
    <source>
        <dbReference type="ARBA" id="ARBA00004651"/>
    </source>
</evidence>
<evidence type="ECO:0000256" key="4">
    <source>
        <dbReference type="ARBA" id="ARBA00022989"/>
    </source>
</evidence>
<dbReference type="Gene3D" id="1.20.1250.20">
    <property type="entry name" value="MFS general substrate transporter like domains"/>
    <property type="match status" value="1"/>
</dbReference>
<dbReference type="EMBL" id="CP008956">
    <property type="protein sequence ID" value="QJQ02447.1"/>
    <property type="molecule type" value="Genomic_DNA"/>
</dbReference>
<dbReference type="SUPFAM" id="SSF103473">
    <property type="entry name" value="MFS general substrate transporter"/>
    <property type="match status" value="1"/>
</dbReference>
<accession>A0A6M3ZV38</accession>
<dbReference type="AlphaFoldDB" id="A0A6M3ZV38"/>
<feature type="transmembrane region" description="Helical" evidence="6">
    <location>
        <begin position="30"/>
        <end position="51"/>
    </location>
</feature>
<gene>
    <name evidence="7" type="ORF">C798_20085</name>
</gene>
<evidence type="ECO:0000313" key="8">
    <source>
        <dbReference type="Proteomes" id="UP000501648"/>
    </source>
</evidence>
<dbReference type="PANTHER" id="PTHR23513:SF6">
    <property type="entry name" value="MAJOR FACILITATOR SUPERFAMILY ASSOCIATED DOMAIN-CONTAINING PROTEIN"/>
    <property type="match status" value="1"/>
</dbReference>
<proteinExistence type="predicted"/>
<feature type="transmembrane region" description="Helical" evidence="6">
    <location>
        <begin position="83"/>
        <end position="101"/>
    </location>
</feature>